<protein>
    <submittedName>
        <fullName evidence="1">Alkaline phosphatase family protein</fullName>
    </submittedName>
</protein>
<dbReference type="PANTHER" id="PTHR10151">
    <property type="entry name" value="ECTONUCLEOTIDE PYROPHOSPHATASE/PHOSPHODIESTERASE"/>
    <property type="match status" value="1"/>
</dbReference>
<dbReference type="Proteomes" id="UP001434337">
    <property type="component" value="Chromosome"/>
</dbReference>
<proteinExistence type="predicted"/>
<dbReference type="PANTHER" id="PTHR10151:SF120">
    <property type="entry name" value="BIS(5'-ADENOSYL)-TRIPHOSPHATASE"/>
    <property type="match status" value="1"/>
</dbReference>
<evidence type="ECO:0000313" key="2">
    <source>
        <dbReference type="Proteomes" id="UP001434337"/>
    </source>
</evidence>
<dbReference type="Pfam" id="PF01663">
    <property type="entry name" value="Phosphodiest"/>
    <property type="match status" value="1"/>
</dbReference>
<dbReference type="Gene3D" id="3.40.720.10">
    <property type="entry name" value="Alkaline Phosphatase, subunit A"/>
    <property type="match status" value="1"/>
</dbReference>
<organism evidence="1 2">
    <name type="scientific">Propioniciclava soli</name>
    <dbReference type="NCBI Taxonomy" id="2775081"/>
    <lineage>
        <taxon>Bacteria</taxon>
        <taxon>Bacillati</taxon>
        <taxon>Actinomycetota</taxon>
        <taxon>Actinomycetes</taxon>
        <taxon>Propionibacteriales</taxon>
        <taxon>Propionibacteriaceae</taxon>
        <taxon>Propioniciclava</taxon>
    </lineage>
</organism>
<gene>
    <name evidence="1" type="ORF">PCC79_07670</name>
</gene>
<dbReference type="SUPFAM" id="SSF53649">
    <property type="entry name" value="Alkaline phosphatase-like"/>
    <property type="match status" value="1"/>
</dbReference>
<dbReference type="EMBL" id="CP115965">
    <property type="protein sequence ID" value="WZX00053.1"/>
    <property type="molecule type" value="Genomic_DNA"/>
</dbReference>
<sequence length="380" mass="40495">MAEPEPNEQPCVPDYGRSTLADVFGSVATSLGVSGWPDALGLPRSARWVILLVDGLGDANLAAAADCAPYLAGLREAQGRTLTSGAPSTTATSITSLGTGLTPGEHGIVGYSFRNPVSGGVLNALSWQRGLSALDVQPRLTGFERLARSGVDLTNVALARFAGTGLTECALRGARFVPVPDEGDHASRIGWVADAAASGDASLVYFYERELDHTGHGEGWQSSAWRHALRRVDTLARRLREALPDDVALLVTGDHGMVDCPRDRWVVAEDVPGLLDDVTLFAGEGRFRQVYAEPGHVVGVARRWSSVLGERAWVVTRDEAIDAGWFGPVQPRLASRIGDVLVGVRDDTAVMTRRQPNEFGLVGMHGSLTDAEMRVPLLVG</sequence>
<name>A0ABZ3CEU4_9ACTN</name>
<dbReference type="InterPro" id="IPR002591">
    <property type="entry name" value="Phosphodiest/P_Trfase"/>
</dbReference>
<dbReference type="RefSeq" id="WP_232548040.1">
    <property type="nucleotide sequence ID" value="NZ_CP115965.1"/>
</dbReference>
<reference evidence="1 2" key="1">
    <citation type="journal article" date="2023" name="Environ Microbiome">
        <title>A coral-associated actinobacterium mitigates coral bleaching under heat stress.</title>
        <authorList>
            <person name="Li J."/>
            <person name="Zou Y."/>
            <person name="Li Q."/>
            <person name="Zhang J."/>
            <person name="Bourne D.G."/>
            <person name="Lyu Y."/>
            <person name="Liu C."/>
            <person name="Zhang S."/>
        </authorList>
    </citation>
    <scope>NUCLEOTIDE SEQUENCE [LARGE SCALE GENOMIC DNA]</scope>
    <source>
        <strain evidence="1 2">SCSIO 13291</strain>
    </source>
</reference>
<dbReference type="InterPro" id="IPR017850">
    <property type="entry name" value="Alkaline_phosphatase_core_sf"/>
</dbReference>
<accession>A0ABZ3CEU4</accession>
<keyword evidence="2" id="KW-1185">Reference proteome</keyword>
<evidence type="ECO:0000313" key="1">
    <source>
        <dbReference type="EMBL" id="WZX00053.1"/>
    </source>
</evidence>